<accession>A0A1I0X4N9</accession>
<protein>
    <submittedName>
        <fullName evidence="1">Uncharacterized protein</fullName>
    </submittedName>
</protein>
<reference evidence="1 2" key="1">
    <citation type="submission" date="2016-10" db="EMBL/GenBank/DDBJ databases">
        <authorList>
            <person name="de Groot N.N."/>
        </authorList>
    </citation>
    <scope>NUCLEOTIDE SEQUENCE [LARGE SCALE GENOMIC DNA]</scope>
    <source>
        <strain evidence="1 2">DSM 29316</strain>
    </source>
</reference>
<dbReference type="Proteomes" id="UP000198796">
    <property type="component" value="Unassembled WGS sequence"/>
</dbReference>
<keyword evidence="2" id="KW-1185">Reference proteome</keyword>
<name>A0A1I0X4N9_9RHOB</name>
<organism evidence="1 2">
    <name type="scientific">Poseidonocella pacifica</name>
    <dbReference type="NCBI Taxonomy" id="871651"/>
    <lineage>
        <taxon>Bacteria</taxon>
        <taxon>Pseudomonadati</taxon>
        <taxon>Pseudomonadota</taxon>
        <taxon>Alphaproteobacteria</taxon>
        <taxon>Rhodobacterales</taxon>
        <taxon>Roseobacteraceae</taxon>
        <taxon>Poseidonocella</taxon>
    </lineage>
</organism>
<proteinExistence type="predicted"/>
<dbReference type="RefSeq" id="WP_092063547.1">
    <property type="nucleotide sequence ID" value="NZ_FOJU01000003.1"/>
</dbReference>
<evidence type="ECO:0000313" key="1">
    <source>
        <dbReference type="EMBL" id="SFA95627.1"/>
    </source>
</evidence>
<dbReference type="OrthoDB" id="105971at2"/>
<evidence type="ECO:0000313" key="2">
    <source>
        <dbReference type="Proteomes" id="UP000198796"/>
    </source>
</evidence>
<dbReference type="EMBL" id="FOJU01000003">
    <property type="protein sequence ID" value="SFA95627.1"/>
    <property type="molecule type" value="Genomic_DNA"/>
</dbReference>
<dbReference type="STRING" id="871651.SAMN05421688_1844"/>
<gene>
    <name evidence="1" type="ORF">SAMN05421688_1844</name>
</gene>
<sequence length="160" mass="17862">MAQIIDRWQRASKIEAPEPQLVILNAERGVGKTRLALEFYRWLSETVDGRGRDGYWPDTVEVLDRSIDVNPDPDFCRYGVPIPYLWWGPRASDKGVENGIAGDAIATYDKFLAPHLVALTLRARMMSSGKAIMDVWRDVAKGEAASWSGYDTVISVGESC</sequence>
<dbReference type="AlphaFoldDB" id="A0A1I0X4N9"/>